<feature type="domain" description="ArsA/GET3 Anion-transporting ATPase-like" evidence="1">
    <location>
        <begin position="50"/>
        <end position="128"/>
    </location>
</feature>
<dbReference type="SUPFAM" id="SSF52540">
    <property type="entry name" value="P-loop containing nucleoside triphosphate hydrolases"/>
    <property type="match status" value="1"/>
</dbReference>
<gene>
    <name evidence="2" type="ORF">SDC9_21990</name>
</gene>
<dbReference type="Gene3D" id="3.40.50.300">
    <property type="entry name" value="P-loop containing nucleotide triphosphate hydrolases"/>
    <property type="match status" value="1"/>
</dbReference>
<proteinExistence type="predicted"/>
<evidence type="ECO:0000259" key="1">
    <source>
        <dbReference type="Pfam" id="PF02374"/>
    </source>
</evidence>
<protein>
    <recommendedName>
        <fullName evidence="1">ArsA/GET3 Anion-transporting ATPase-like domain-containing protein</fullName>
    </recommendedName>
</protein>
<sequence length="134" mass="15071">MKLKSTNNETIRTEQILPLNDVIEDLDRTGKKVHLTATHLKFVLDESSGITMSPIDEQAELANYQKEVLAKARETMSEADIAYMEEDLRSPCTQEIAIFRAFAKIVEKAEDQVVVIETAPTGHTLLLLFHSKLS</sequence>
<dbReference type="Pfam" id="PF02374">
    <property type="entry name" value="ArsA_ATPase"/>
    <property type="match status" value="1"/>
</dbReference>
<accession>A0A644UAX5</accession>
<dbReference type="InterPro" id="IPR027417">
    <property type="entry name" value="P-loop_NTPase"/>
</dbReference>
<dbReference type="AlphaFoldDB" id="A0A644UAX5"/>
<comment type="caution">
    <text evidence="2">The sequence shown here is derived from an EMBL/GenBank/DDBJ whole genome shotgun (WGS) entry which is preliminary data.</text>
</comment>
<name>A0A644UAX5_9ZZZZ</name>
<dbReference type="EMBL" id="VSSQ01000095">
    <property type="protein sequence ID" value="MPL76145.1"/>
    <property type="molecule type" value="Genomic_DNA"/>
</dbReference>
<reference evidence="2" key="1">
    <citation type="submission" date="2019-08" db="EMBL/GenBank/DDBJ databases">
        <authorList>
            <person name="Kucharzyk K."/>
            <person name="Murdoch R.W."/>
            <person name="Higgins S."/>
            <person name="Loffler F."/>
        </authorList>
    </citation>
    <scope>NUCLEOTIDE SEQUENCE</scope>
</reference>
<evidence type="ECO:0000313" key="2">
    <source>
        <dbReference type="EMBL" id="MPL76145.1"/>
    </source>
</evidence>
<organism evidence="2">
    <name type="scientific">bioreactor metagenome</name>
    <dbReference type="NCBI Taxonomy" id="1076179"/>
    <lineage>
        <taxon>unclassified sequences</taxon>
        <taxon>metagenomes</taxon>
        <taxon>ecological metagenomes</taxon>
    </lineage>
</organism>
<dbReference type="InterPro" id="IPR025723">
    <property type="entry name" value="ArsA/GET3_ATPase-like"/>
</dbReference>